<dbReference type="RefSeq" id="WP_380773231.1">
    <property type="nucleotide sequence ID" value="NZ_JBHUEO010000017.1"/>
</dbReference>
<evidence type="ECO:0000313" key="3">
    <source>
        <dbReference type="EMBL" id="MFD1706602.1"/>
    </source>
</evidence>
<comment type="similarity">
    <text evidence="1">Belongs to the YciI family.</text>
</comment>
<evidence type="ECO:0000313" key="4">
    <source>
        <dbReference type="Proteomes" id="UP001597301"/>
    </source>
</evidence>
<keyword evidence="4" id="KW-1185">Reference proteome</keyword>
<name>A0ABW4KHS8_9BACI</name>
<feature type="domain" description="YCII-related" evidence="2">
    <location>
        <begin position="6"/>
        <end position="83"/>
    </location>
</feature>
<proteinExistence type="inferred from homology"/>
<dbReference type="Gene3D" id="3.30.70.1060">
    <property type="entry name" value="Dimeric alpha+beta barrel"/>
    <property type="match status" value="1"/>
</dbReference>
<dbReference type="PANTHER" id="PTHR37828:SF1">
    <property type="entry name" value="YCII-RELATED DOMAIN-CONTAINING PROTEIN"/>
    <property type="match status" value="1"/>
</dbReference>
<sequence length="91" mass="10312">MNYIVAMMKTIDKEKDAKILKDHIEYLNKQIEKGKILAKGPFLDHSGGLIIFGVKSMEEAQQIADHDPAAIHQTREFILKEWKCSTTLAKG</sequence>
<accession>A0ABW4KHS8</accession>
<reference evidence="4" key="1">
    <citation type="journal article" date="2019" name="Int. J. Syst. Evol. Microbiol.">
        <title>The Global Catalogue of Microorganisms (GCM) 10K type strain sequencing project: providing services to taxonomists for standard genome sequencing and annotation.</title>
        <authorList>
            <consortium name="The Broad Institute Genomics Platform"/>
            <consortium name="The Broad Institute Genome Sequencing Center for Infectious Disease"/>
            <person name="Wu L."/>
            <person name="Ma J."/>
        </authorList>
    </citation>
    <scope>NUCLEOTIDE SEQUENCE [LARGE SCALE GENOMIC DNA]</scope>
    <source>
        <strain evidence="4">CGMCC 1.12295</strain>
    </source>
</reference>
<dbReference type="PANTHER" id="PTHR37828">
    <property type="entry name" value="GSR2449 PROTEIN"/>
    <property type="match status" value="1"/>
</dbReference>
<dbReference type="InterPro" id="IPR005545">
    <property type="entry name" value="YCII"/>
</dbReference>
<dbReference type="SUPFAM" id="SSF54909">
    <property type="entry name" value="Dimeric alpha+beta barrel"/>
    <property type="match status" value="1"/>
</dbReference>
<evidence type="ECO:0000256" key="1">
    <source>
        <dbReference type="ARBA" id="ARBA00007689"/>
    </source>
</evidence>
<comment type="caution">
    <text evidence="3">The sequence shown here is derived from an EMBL/GenBank/DDBJ whole genome shotgun (WGS) entry which is preliminary data.</text>
</comment>
<evidence type="ECO:0000259" key="2">
    <source>
        <dbReference type="Pfam" id="PF03795"/>
    </source>
</evidence>
<protein>
    <submittedName>
        <fullName evidence="3">YciI family protein</fullName>
    </submittedName>
</protein>
<dbReference type="EMBL" id="JBHUEO010000017">
    <property type="protein sequence ID" value="MFD1706602.1"/>
    <property type="molecule type" value="Genomic_DNA"/>
</dbReference>
<dbReference type="InterPro" id="IPR011008">
    <property type="entry name" value="Dimeric_a/b-barrel"/>
</dbReference>
<organism evidence="3 4">
    <name type="scientific">Siminovitchia sediminis</name>
    <dbReference type="NCBI Taxonomy" id="1274353"/>
    <lineage>
        <taxon>Bacteria</taxon>
        <taxon>Bacillati</taxon>
        <taxon>Bacillota</taxon>
        <taxon>Bacilli</taxon>
        <taxon>Bacillales</taxon>
        <taxon>Bacillaceae</taxon>
        <taxon>Siminovitchia</taxon>
    </lineage>
</organism>
<dbReference type="Pfam" id="PF03795">
    <property type="entry name" value="YCII"/>
    <property type="match status" value="1"/>
</dbReference>
<dbReference type="Proteomes" id="UP001597301">
    <property type="component" value="Unassembled WGS sequence"/>
</dbReference>
<gene>
    <name evidence="3" type="ORF">ACFSCZ_07515</name>
</gene>